<reference evidence="2" key="4">
    <citation type="submission" date="2019-03" db="UniProtKB">
        <authorList>
            <consortium name="EnsemblPlants"/>
        </authorList>
    </citation>
    <scope>IDENTIFICATION</scope>
</reference>
<sequence length="171" mass="18564">MQGNQLTGNSSIQGVGNTPNFMPAVPVNAQAPVNYAPSLPPDYGSNNIFLPQQASNGNYQFQPGVSFHQGAFSAFPSAQTPPVHPHNHHTHMNPMGQQSVPPPCNSYGVQPFPNSQSQYSSEEQWRMTSGNFSPDDQHNTWLPGGRSLSCSDGSFMQDGMFACNLVYVSYI</sequence>
<protein>
    <submittedName>
        <fullName evidence="2">Uncharacterized protein</fullName>
    </submittedName>
</protein>
<keyword evidence="3" id="KW-1185">Reference proteome</keyword>
<dbReference type="EnsemblPlants" id="AET7Gv20819400.19">
    <property type="protein sequence ID" value="AET7Gv20819400.19"/>
    <property type="gene ID" value="AET7Gv20819400"/>
</dbReference>
<evidence type="ECO:0000313" key="3">
    <source>
        <dbReference type="Proteomes" id="UP000015105"/>
    </source>
</evidence>
<feature type="region of interest" description="Disordered" evidence="1">
    <location>
        <begin position="79"/>
        <end position="122"/>
    </location>
</feature>
<feature type="compositionally biased region" description="Polar residues" evidence="1">
    <location>
        <begin position="112"/>
        <end position="122"/>
    </location>
</feature>
<reference evidence="3" key="2">
    <citation type="journal article" date="2017" name="Nat. Plants">
        <title>The Aegilops tauschii genome reveals multiple impacts of transposons.</title>
        <authorList>
            <person name="Zhao G."/>
            <person name="Zou C."/>
            <person name="Li K."/>
            <person name="Wang K."/>
            <person name="Li T."/>
            <person name="Gao L."/>
            <person name="Zhang X."/>
            <person name="Wang H."/>
            <person name="Yang Z."/>
            <person name="Liu X."/>
            <person name="Jiang W."/>
            <person name="Mao L."/>
            <person name="Kong X."/>
            <person name="Jiao Y."/>
            <person name="Jia J."/>
        </authorList>
    </citation>
    <scope>NUCLEOTIDE SEQUENCE [LARGE SCALE GENOMIC DNA]</scope>
    <source>
        <strain evidence="3">cv. AL8/78</strain>
    </source>
</reference>
<evidence type="ECO:0000256" key="1">
    <source>
        <dbReference type="SAM" id="MobiDB-lite"/>
    </source>
</evidence>
<evidence type="ECO:0000313" key="2">
    <source>
        <dbReference type="EnsemblPlants" id="AET7Gv20819400.22"/>
    </source>
</evidence>
<dbReference type="EnsemblPlants" id="AET7Gv20819400.22">
    <property type="protein sequence ID" value="AET7Gv20819400.22"/>
    <property type="gene ID" value="AET7Gv20819400"/>
</dbReference>
<reference evidence="2" key="5">
    <citation type="journal article" date="2021" name="G3 (Bethesda)">
        <title>Aegilops tauschii genome assembly Aet v5.0 features greater sequence contiguity and improved annotation.</title>
        <authorList>
            <person name="Wang L."/>
            <person name="Zhu T."/>
            <person name="Rodriguez J.C."/>
            <person name="Deal K.R."/>
            <person name="Dubcovsky J."/>
            <person name="McGuire P.E."/>
            <person name="Lux T."/>
            <person name="Spannagl M."/>
            <person name="Mayer K.F.X."/>
            <person name="Baldrich P."/>
            <person name="Meyers B.C."/>
            <person name="Huo N."/>
            <person name="Gu Y.Q."/>
            <person name="Zhou H."/>
            <person name="Devos K.M."/>
            <person name="Bennetzen J.L."/>
            <person name="Unver T."/>
            <person name="Budak H."/>
            <person name="Gulick P.J."/>
            <person name="Galiba G."/>
            <person name="Kalapos B."/>
            <person name="Nelson D.R."/>
            <person name="Li P."/>
            <person name="You F.M."/>
            <person name="Luo M.C."/>
            <person name="Dvorak J."/>
        </authorList>
    </citation>
    <scope>NUCLEOTIDE SEQUENCE [LARGE SCALE GENOMIC DNA]</scope>
    <source>
        <strain evidence="2">cv. AL8/78</strain>
    </source>
</reference>
<accession>A0A453S592</accession>
<reference evidence="2" key="3">
    <citation type="journal article" date="2017" name="Nature">
        <title>Genome sequence of the progenitor of the wheat D genome Aegilops tauschii.</title>
        <authorList>
            <person name="Luo M.C."/>
            <person name="Gu Y.Q."/>
            <person name="Puiu D."/>
            <person name="Wang H."/>
            <person name="Twardziok S.O."/>
            <person name="Deal K.R."/>
            <person name="Huo N."/>
            <person name="Zhu T."/>
            <person name="Wang L."/>
            <person name="Wang Y."/>
            <person name="McGuire P.E."/>
            <person name="Liu S."/>
            <person name="Long H."/>
            <person name="Ramasamy R.K."/>
            <person name="Rodriguez J.C."/>
            <person name="Van S.L."/>
            <person name="Yuan L."/>
            <person name="Wang Z."/>
            <person name="Xia Z."/>
            <person name="Xiao L."/>
            <person name="Anderson O.D."/>
            <person name="Ouyang S."/>
            <person name="Liang Y."/>
            <person name="Zimin A.V."/>
            <person name="Pertea G."/>
            <person name="Qi P."/>
            <person name="Bennetzen J.L."/>
            <person name="Dai X."/>
            <person name="Dawson M.W."/>
            <person name="Muller H.G."/>
            <person name="Kugler K."/>
            <person name="Rivarola-Duarte L."/>
            <person name="Spannagl M."/>
            <person name="Mayer K.F.X."/>
            <person name="Lu F.H."/>
            <person name="Bevan M.W."/>
            <person name="Leroy P."/>
            <person name="Li P."/>
            <person name="You F.M."/>
            <person name="Sun Q."/>
            <person name="Liu Z."/>
            <person name="Lyons E."/>
            <person name="Wicker T."/>
            <person name="Salzberg S.L."/>
            <person name="Devos K.M."/>
            <person name="Dvorak J."/>
        </authorList>
    </citation>
    <scope>NUCLEOTIDE SEQUENCE [LARGE SCALE GENOMIC DNA]</scope>
    <source>
        <strain evidence="2">cv. AL8/78</strain>
    </source>
</reference>
<organism evidence="2 3">
    <name type="scientific">Aegilops tauschii subsp. strangulata</name>
    <name type="common">Goatgrass</name>
    <dbReference type="NCBI Taxonomy" id="200361"/>
    <lineage>
        <taxon>Eukaryota</taxon>
        <taxon>Viridiplantae</taxon>
        <taxon>Streptophyta</taxon>
        <taxon>Embryophyta</taxon>
        <taxon>Tracheophyta</taxon>
        <taxon>Spermatophyta</taxon>
        <taxon>Magnoliopsida</taxon>
        <taxon>Liliopsida</taxon>
        <taxon>Poales</taxon>
        <taxon>Poaceae</taxon>
        <taxon>BOP clade</taxon>
        <taxon>Pooideae</taxon>
        <taxon>Triticodae</taxon>
        <taxon>Triticeae</taxon>
        <taxon>Triticinae</taxon>
        <taxon>Aegilops</taxon>
    </lineage>
</organism>
<name>A0A453S592_AEGTS</name>
<dbReference type="AlphaFoldDB" id="A0A453S592"/>
<reference evidence="3" key="1">
    <citation type="journal article" date="2014" name="Science">
        <title>Ancient hybridizations among the ancestral genomes of bread wheat.</title>
        <authorList>
            <consortium name="International Wheat Genome Sequencing Consortium,"/>
            <person name="Marcussen T."/>
            <person name="Sandve S.R."/>
            <person name="Heier L."/>
            <person name="Spannagl M."/>
            <person name="Pfeifer M."/>
            <person name="Jakobsen K.S."/>
            <person name="Wulff B.B."/>
            <person name="Steuernagel B."/>
            <person name="Mayer K.F."/>
            <person name="Olsen O.A."/>
        </authorList>
    </citation>
    <scope>NUCLEOTIDE SEQUENCE [LARGE SCALE GENOMIC DNA]</scope>
    <source>
        <strain evidence="3">cv. AL8/78</strain>
    </source>
</reference>
<dbReference type="Gramene" id="AET7Gv20819400.19">
    <property type="protein sequence ID" value="AET7Gv20819400.19"/>
    <property type="gene ID" value="AET7Gv20819400"/>
</dbReference>
<proteinExistence type="predicted"/>
<dbReference type="Gramene" id="AET7Gv20819400.22">
    <property type="protein sequence ID" value="AET7Gv20819400.22"/>
    <property type="gene ID" value="AET7Gv20819400"/>
</dbReference>
<dbReference type="Proteomes" id="UP000015105">
    <property type="component" value="Chromosome 7D"/>
</dbReference>